<evidence type="ECO:0000256" key="3">
    <source>
        <dbReference type="ARBA" id="ARBA00023082"/>
    </source>
</evidence>
<name>A0A1E2S0F3_9HYPH</name>
<evidence type="ECO:0000313" key="9">
    <source>
        <dbReference type="Proteomes" id="UP000095087"/>
    </source>
</evidence>
<dbReference type="Gene3D" id="1.10.1740.10">
    <property type="match status" value="1"/>
</dbReference>
<dbReference type="GO" id="GO:0006352">
    <property type="term" value="P:DNA-templated transcription initiation"/>
    <property type="evidence" value="ECO:0007669"/>
    <property type="project" value="InterPro"/>
</dbReference>
<feature type="domain" description="RNA polymerase sigma factor 70 region 4 type 2" evidence="7">
    <location>
        <begin position="131"/>
        <end position="177"/>
    </location>
</feature>
<evidence type="ECO:0000256" key="1">
    <source>
        <dbReference type="ARBA" id="ARBA00010641"/>
    </source>
</evidence>
<sequence>MVETEAMGCERSDSALVAAAKDGDRAAFAQLLERHYGRIHRIAWRSIGSPEDAEDIAQDICCALVTKLVGFRGDAKFTTWLTGVALNACRDHLRRRQSQNRLMQGAANLAALTPGPDGRDLYRRSWIASDLAALDDTLRETVILVAGEEMSHAEAAEVLGVAESTVSWRMHQARRKLKEERSDEDGS</sequence>
<dbReference type="STRING" id="1177755.A7A08_01145"/>
<dbReference type="PANTHER" id="PTHR43133">
    <property type="entry name" value="RNA POLYMERASE ECF-TYPE SIGMA FACTO"/>
    <property type="match status" value="1"/>
</dbReference>
<keyword evidence="3" id="KW-0731">Sigma factor</keyword>
<evidence type="ECO:0000313" key="8">
    <source>
        <dbReference type="EMBL" id="ODA67976.1"/>
    </source>
</evidence>
<dbReference type="Proteomes" id="UP000095087">
    <property type="component" value="Unassembled WGS sequence"/>
</dbReference>
<dbReference type="InterPro" id="IPR007627">
    <property type="entry name" value="RNA_pol_sigma70_r2"/>
</dbReference>
<comment type="similarity">
    <text evidence="1">Belongs to the sigma-70 factor family. ECF subfamily.</text>
</comment>
<dbReference type="PANTHER" id="PTHR43133:SF8">
    <property type="entry name" value="RNA POLYMERASE SIGMA FACTOR HI_1459-RELATED"/>
    <property type="match status" value="1"/>
</dbReference>
<dbReference type="InterPro" id="IPR013249">
    <property type="entry name" value="RNA_pol_sigma70_r4_t2"/>
</dbReference>
<dbReference type="NCBIfam" id="TIGR02937">
    <property type="entry name" value="sigma70-ECF"/>
    <property type="match status" value="1"/>
</dbReference>
<proteinExistence type="inferred from homology"/>
<evidence type="ECO:0000256" key="2">
    <source>
        <dbReference type="ARBA" id="ARBA00023015"/>
    </source>
</evidence>
<protein>
    <submittedName>
        <fullName evidence="8">RNA polymerase sigma factor CnrH</fullName>
    </submittedName>
</protein>
<keyword evidence="5" id="KW-0804">Transcription</keyword>
<evidence type="ECO:0000256" key="4">
    <source>
        <dbReference type="ARBA" id="ARBA00023125"/>
    </source>
</evidence>
<dbReference type="InterPro" id="IPR013324">
    <property type="entry name" value="RNA_pol_sigma_r3/r4-like"/>
</dbReference>
<dbReference type="InterPro" id="IPR013325">
    <property type="entry name" value="RNA_pol_sigma_r2"/>
</dbReference>
<keyword evidence="4" id="KW-0238">DNA-binding</keyword>
<evidence type="ECO:0000259" key="7">
    <source>
        <dbReference type="Pfam" id="PF08281"/>
    </source>
</evidence>
<keyword evidence="9" id="KW-1185">Reference proteome</keyword>
<dbReference type="GO" id="GO:0016987">
    <property type="term" value="F:sigma factor activity"/>
    <property type="evidence" value="ECO:0007669"/>
    <property type="project" value="UniProtKB-KW"/>
</dbReference>
<dbReference type="SUPFAM" id="SSF88659">
    <property type="entry name" value="Sigma3 and sigma4 domains of RNA polymerase sigma factors"/>
    <property type="match status" value="1"/>
</dbReference>
<gene>
    <name evidence="8" type="ORF">A7A08_01145</name>
</gene>
<dbReference type="EMBL" id="MASI01000002">
    <property type="protein sequence ID" value="ODA67976.1"/>
    <property type="molecule type" value="Genomic_DNA"/>
</dbReference>
<dbReference type="GO" id="GO:0003677">
    <property type="term" value="F:DNA binding"/>
    <property type="evidence" value="ECO:0007669"/>
    <property type="project" value="UniProtKB-KW"/>
</dbReference>
<dbReference type="SUPFAM" id="SSF88946">
    <property type="entry name" value="Sigma2 domain of RNA polymerase sigma factors"/>
    <property type="match status" value="1"/>
</dbReference>
<reference evidence="8 9" key="1">
    <citation type="submission" date="2016-07" db="EMBL/GenBank/DDBJ databases">
        <title>Draft genome sequence of Methyloligella halotolerans C2T (VKM B-2706T=CCUG 61687T=DSM 25045T), a halotolerant polyhydroxybutyrate accumulating methylotroph.</title>
        <authorList>
            <person name="Vasilenko O.V."/>
            <person name="Doronina N.V."/>
            <person name="Poroshina M.N."/>
            <person name="Tarlachkov S.V."/>
            <person name="Trotsenko Y.A."/>
        </authorList>
    </citation>
    <scope>NUCLEOTIDE SEQUENCE [LARGE SCALE GENOMIC DNA]</scope>
    <source>
        <strain evidence="8 9">VKM B-2706</strain>
    </source>
</reference>
<dbReference type="AlphaFoldDB" id="A0A1E2S0F3"/>
<dbReference type="InterPro" id="IPR036388">
    <property type="entry name" value="WH-like_DNA-bd_sf"/>
</dbReference>
<feature type="domain" description="RNA polymerase sigma-70 region 2" evidence="6">
    <location>
        <begin position="31"/>
        <end position="97"/>
    </location>
</feature>
<dbReference type="InterPro" id="IPR039425">
    <property type="entry name" value="RNA_pol_sigma-70-like"/>
</dbReference>
<accession>A0A1E2S0F3</accession>
<evidence type="ECO:0000259" key="6">
    <source>
        <dbReference type="Pfam" id="PF04542"/>
    </source>
</evidence>
<comment type="caution">
    <text evidence="8">The sequence shown here is derived from an EMBL/GenBank/DDBJ whole genome shotgun (WGS) entry which is preliminary data.</text>
</comment>
<evidence type="ECO:0000256" key="5">
    <source>
        <dbReference type="ARBA" id="ARBA00023163"/>
    </source>
</evidence>
<dbReference type="InterPro" id="IPR014284">
    <property type="entry name" value="RNA_pol_sigma-70_dom"/>
</dbReference>
<dbReference type="Pfam" id="PF08281">
    <property type="entry name" value="Sigma70_r4_2"/>
    <property type="match status" value="1"/>
</dbReference>
<dbReference type="Gene3D" id="1.10.10.10">
    <property type="entry name" value="Winged helix-like DNA-binding domain superfamily/Winged helix DNA-binding domain"/>
    <property type="match status" value="1"/>
</dbReference>
<organism evidence="8 9">
    <name type="scientific">Methyloligella halotolerans</name>
    <dbReference type="NCBI Taxonomy" id="1177755"/>
    <lineage>
        <taxon>Bacteria</taxon>
        <taxon>Pseudomonadati</taxon>
        <taxon>Pseudomonadota</taxon>
        <taxon>Alphaproteobacteria</taxon>
        <taxon>Hyphomicrobiales</taxon>
        <taxon>Hyphomicrobiaceae</taxon>
        <taxon>Methyloligella</taxon>
    </lineage>
</organism>
<dbReference type="CDD" id="cd06171">
    <property type="entry name" value="Sigma70_r4"/>
    <property type="match status" value="1"/>
</dbReference>
<dbReference type="Pfam" id="PF04542">
    <property type="entry name" value="Sigma70_r2"/>
    <property type="match status" value="1"/>
</dbReference>
<keyword evidence="2" id="KW-0805">Transcription regulation</keyword>